<name>A0ABR3YVJ0_9PEZI</name>
<comment type="caution">
    <text evidence="3">The sequence shown here is derived from an EMBL/GenBank/DDBJ whole genome shotgun (WGS) entry which is preliminary data.</text>
</comment>
<feature type="compositionally biased region" description="Basic and acidic residues" evidence="1">
    <location>
        <begin position="146"/>
        <end position="156"/>
    </location>
</feature>
<gene>
    <name evidence="3" type="ORF">Cpir12675_004558</name>
</gene>
<feature type="compositionally biased region" description="Basic residues" evidence="1">
    <location>
        <begin position="87"/>
        <end position="127"/>
    </location>
</feature>
<dbReference type="InterPro" id="IPR006786">
    <property type="entry name" value="Pinin_SDK_MemA"/>
</dbReference>
<reference evidence="3 4" key="1">
    <citation type="journal article" date="2024" name="IMA Fungus">
        <title>IMA Genome - F19 : A genome assembly and annotation guide to empower mycologists, including annotated draft genome sequences of Ceratocystis pirilliformis, Diaporthe australafricana, Fusarium ophioides, Paecilomyces lecythidis, and Sporothrix stenoceras.</title>
        <authorList>
            <person name="Aylward J."/>
            <person name="Wilson A.M."/>
            <person name="Visagie C.M."/>
            <person name="Spraker J."/>
            <person name="Barnes I."/>
            <person name="Buitendag C."/>
            <person name="Ceriani C."/>
            <person name="Del Mar Angel L."/>
            <person name="du Plessis D."/>
            <person name="Fuchs T."/>
            <person name="Gasser K."/>
            <person name="Kramer D."/>
            <person name="Li W."/>
            <person name="Munsamy K."/>
            <person name="Piso A."/>
            <person name="Price J.L."/>
            <person name="Sonnekus B."/>
            <person name="Thomas C."/>
            <person name="van der Nest A."/>
            <person name="van Dijk A."/>
            <person name="van Heerden A."/>
            <person name="van Vuuren N."/>
            <person name="Yilmaz N."/>
            <person name="Duong T.A."/>
            <person name="van der Merwe N.A."/>
            <person name="Wingfield M.J."/>
            <person name="Wingfield B.D."/>
        </authorList>
    </citation>
    <scope>NUCLEOTIDE SEQUENCE [LARGE SCALE GENOMIC DNA]</scope>
    <source>
        <strain evidence="3 4">CMW 12675</strain>
    </source>
</reference>
<evidence type="ECO:0000256" key="1">
    <source>
        <dbReference type="SAM" id="MobiDB-lite"/>
    </source>
</evidence>
<feature type="domain" description="Pinin/SDK/MemA protein" evidence="2">
    <location>
        <begin position="152"/>
        <end position="229"/>
    </location>
</feature>
<evidence type="ECO:0000313" key="3">
    <source>
        <dbReference type="EMBL" id="KAL1892405.1"/>
    </source>
</evidence>
<dbReference type="EMBL" id="JAWDJO010000132">
    <property type="protein sequence ID" value="KAL1892405.1"/>
    <property type="molecule type" value="Genomic_DNA"/>
</dbReference>
<proteinExistence type="predicted"/>
<evidence type="ECO:0000259" key="2">
    <source>
        <dbReference type="Pfam" id="PF04696"/>
    </source>
</evidence>
<feature type="compositionally biased region" description="Basic and acidic residues" evidence="1">
    <location>
        <begin position="184"/>
        <end position="207"/>
    </location>
</feature>
<organism evidence="3 4">
    <name type="scientific">Ceratocystis pirilliformis</name>
    <dbReference type="NCBI Taxonomy" id="259994"/>
    <lineage>
        <taxon>Eukaryota</taxon>
        <taxon>Fungi</taxon>
        <taxon>Dikarya</taxon>
        <taxon>Ascomycota</taxon>
        <taxon>Pezizomycotina</taxon>
        <taxon>Sordariomycetes</taxon>
        <taxon>Hypocreomycetidae</taxon>
        <taxon>Microascales</taxon>
        <taxon>Ceratocystidaceae</taxon>
        <taxon>Ceratocystis</taxon>
    </lineage>
</organism>
<dbReference type="Pfam" id="PF04696">
    <property type="entry name" value="Pinin_SDK_memA"/>
    <property type="match status" value="1"/>
</dbReference>
<feature type="compositionally biased region" description="Polar residues" evidence="1">
    <location>
        <begin position="167"/>
        <end position="181"/>
    </location>
</feature>
<dbReference type="Proteomes" id="UP001583280">
    <property type="component" value="Unassembled WGS sequence"/>
</dbReference>
<evidence type="ECO:0000313" key="4">
    <source>
        <dbReference type="Proteomes" id="UP001583280"/>
    </source>
</evidence>
<feature type="compositionally biased region" description="Polar residues" evidence="1">
    <location>
        <begin position="13"/>
        <end position="33"/>
    </location>
</feature>
<sequence length="239" mass="27849">MATEHQIVPDEQPVTSESTADTEMSVEQNTNNEDQPDPVLAPASTTLKRKAFQELETHCDETQKKARLGTRSPLSVRSCSLSPRAHSSPRSRHRNYSRSRSNSRSHSRTRPHSHSRSKSRSPSRRHCRNNDAHRRTRSPSPNRRIKREELKKEEQRRGKRLFGGLLNTLNKSQGNQYNSQATKRRQEIEERQKTKLRQQRVEGDKMRAQRGRKVKELRMREQIVFEEQVVRTTNSGPKI</sequence>
<protein>
    <recommendedName>
        <fullName evidence="2">Pinin/SDK/MemA protein domain-containing protein</fullName>
    </recommendedName>
</protein>
<feature type="compositionally biased region" description="Polar residues" evidence="1">
    <location>
        <begin position="72"/>
        <end position="81"/>
    </location>
</feature>
<feature type="compositionally biased region" description="Basic and acidic residues" evidence="1">
    <location>
        <begin position="51"/>
        <end position="64"/>
    </location>
</feature>
<accession>A0ABR3YVJ0</accession>
<feature type="region of interest" description="Disordered" evidence="1">
    <location>
        <begin position="1"/>
        <end position="214"/>
    </location>
</feature>
<keyword evidence="4" id="KW-1185">Reference proteome</keyword>